<dbReference type="Pfam" id="PF13462">
    <property type="entry name" value="Thioredoxin_4"/>
    <property type="match status" value="1"/>
</dbReference>
<dbReference type="InterPro" id="IPR012336">
    <property type="entry name" value="Thioredoxin-like_fold"/>
</dbReference>
<keyword evidence="3" id="KW-0732">Signal</keyword>
<feature type="domain" description="Thioredoxin" evidence="4">
    <location>
        <begin position="14"/>
        <end position="215"/>
    </location>
</feature>
<evidence type="ECO:0000313" key="5">
    <source>
        <dbReference type="EMBL" id="MFC5565888.1"/>
    </source>
</evidence>
<dbReference type="Proteomes" id="UP001596056">
    <property type="component" value="Unassembled WGS sequence"/>
</dbReference>
<organism evidence="5 6">
    <name type="scientific">Rubellimicrobium aerolatum</name>
    <dbReference type="NCBI Taxonomy" id="490979"/>
    <lineage>
        <taxon>Bacteria</taxon>
        <taxon>Pseudomonadati</taxon>
        <taxon>Pseudomonadota</taxon>
        <taxon>Alphaproteobacteria</taxon>
        <taxon>Rhodobacterales</taxon>
        <taxon>Roseobacteraceae</taxon>
        <taxon>Rubellimicrobium</taxon>
    </lineage>
</organism>
<dbReference type="EMBL" id="JBHSNA010000003">
    <property type="protein sequence ID" value="MFC5565888.1"/>
    <property type="molecule type" value="Genomic_DNA"/>
</dbReference>
<dbReference type="PROSITE" id="PS51352">
    <property type="entry name" value="THIOREDOXIN_2"/>
    <property type="match status" value="1"/>
</dbReference>
<name>A0ABW0SA96_9RHOB</name>
<dbReference type="Gene3D" id="3.40.30.10">
    <property type="entry name" value="Glutaredoxin"/>
    <property type="match status" value="1"/>
</dbReference>
<comment type="caution">
    <text evidence="5">The sequence shown here is derived from an EMBL/GenBank/DDBJ whole genome shotgun (WGS) entry which is preliminary data.</text>
</comment>
<dbReference type="InterPro" id="IPR013766">
    <property type="entry name" value="Thioredoxin_domain"/>
</dbReference>
<evidence type="ECO:0000256" key="1">
    <source>
        <dbReference type="ARBA" id="ARBA00003565"/>
    </source>
</evidence>
<evidence type="ECO:0000313" key="6">
    <source>
        <dbReference type="Proteomes" id="UP001596056"/>
    </source>
</evidence>
<feature type="chain" id="PRO_5045063243" evidence="3">
    <location>
        <begin position="30"/>
        <end position="219"/>
    </location>
</feature>
<evidence type="ECO:0000256" key="3">
    <source>
        <dbReference type="SAM" id="SignalP"/>
    </source>
</evidence>
<evidence type="ECO:0000256" key="2">
    <source>
        <dbReference type="ARBA" id="ARBA00005791"/>
    </source>
</evidence>
<gene>
    <name evidence="5" type="ORF">ACFPOC_05570</name>
</gene>
<feature type="signal peptide" evidence="3">
    <location>
        <begin position="1"/>
        <end position="29"/>
    </location>
</feature>
<proteinExistence type="inferred from homology"/>
<reference evidence="6" key="1">
    <citation type="journal article" date="2019" name="Int. J. Syst. Evol. Microbiol.">
        <title>The Global Catalogue of Microorganisms (GCM) 10K type strain sequencing project: providing services to taxonomists for standard genome sequencing and annotation.</title>
        <authorList>
            <consortium name="The Broad Institute Genomics Platform"/>
            <consortium name="The Broad Institute Genome Sequencing Center for Infectious Disease"/>
            <person name="Wu L."/>
            <person name="Ma J."/>
        </authorList>
    </citation>
    <scope>NUCLEOTIDE SEQUENCE [LARGE SCALE GENOMIC DNA]</scope>
    <source>
        <strain evidence="6">KACC 11588</strain>
    </source>
</reference>
<sequence length="219" mass="23709">MLRPALTAALTAALILGGAGLATTASAQATGDAATATETAPVTIPDMAQGAEDAPVTIVEYGSFTCPHCADFHADQYQQLKRDYIDTGKVRFVFREVYFDRFGLWASMIARCGGEMRFFGISDLLYDQQRDWIGDQQPQTIADNLRRLGLSAGLDEATLDACLKDEATAEALVAWYQENAARDGIESTPTFLINGEKHSNMAYDDLKAIVDAEIAEAAQ</sequence>
<keyword evidence="6" id="KW-1185">Reference proteome</keyword>
<accession>A0ABW0SA96</accession>
<evidence type="ECO:0000259" key="4">
    <source>
        <dbReference type="PROSITE" id="PS51352"/>
    </source>
</evidence>
<dbReference type="PANTHER" id="PTHR13887">
    <property type="entry name" value="GLUTATHIONE S-TRANSFERASE KAPPA"/>
    <property type="match status" value="1"/>
</dbReference>
<dbReference type="InterPro" id="IPR036249">
    <property type="entry name" value="Thioredoxin-like_sf"/>
</dbReference>
<dbReference type="RefSeq" id="WP_209838699.1">
    <property type="nucleotide sequence ID" value="NZ_JAGGJP010000003.1"/>
</dbReference>
<protein>
    <submittedName>
        <fullName evidence="5">DsbA family protein</fullName>
    </submittedName>
</protein>
<dbReference type="SUPFAM" id="SSF52833">
    <property type="entry name" value="Thioredoxin-like"/>
    <property type="match status" value="1"/>
</dbReference>
<comment type="function">
    <text evidence="1">May be required for disulfide bond formation in some proteins.</text>
</comment>
<dbReference type="PANTHER" id="PTHR13887:SF56">
    <property type="entry name" value="THIOREDOXIN-LIKE REDUCTASE RV2466C"/>
    <property type="match status" value="1"/>
</dbReference>
<comment type="similarity">
    <text evidence="2">Belongs to the thioredoxin family. DsbA subfamily.</text>
</comment>